<dbReference type="GO" id="GO:1990961">
    <property type="term" value="P:xenobiotic detoxification by transmembrane export across the plasma membrane"/>
    <property type="evidence" value="ECO:0007669"/>
    <property type="project" value="InterPro"/>
</dbReference>
<keyword evidence="7 8" id="KW-0472">Membrane</keyword>
<evidence type="ECO:0000256" key="2">
    <source>
        <dbReference type="ARBA" id="ARBA00006236"/>
    </source>
</evidence>
<dbReference type="RefSeq" id="WP_099518097.1">
    <property type="nucleotide sequence ID" value="NZ_CP016808.1"/>
</dbReference>
<feature type="transmembrane region" description="Helical" evidence="8">
    <location>
        <begin position="21"/>
        <end position="42"/>
    </location>
</feature>
<name>A0A1B2DGG5_9BACL</name>
<evidence type="ECO:0000313" key="10">
    <source>
        <dbReference type="EMBL" id="ANY66803.1"/>
    </source>
</evidence>
<dbReference type="PANTHER" id="PTHR23502">
    <property type="entry name" value="MAJOR FACILITATOR SUPERFAMILY"/>
    <property type="match status" value="1"/>
</dbReference>
<dbReference type="InterPro" id="IPR005829">
    <property type="entry name" value="Sugar_transporter_CS"/>
</dbReference>
<accession>A0A1B2DGG5</accession>
<feature type="transmembrane region" description="Helical" evidence="8">
    <location>
        <begin position="144"/>
        <end position="162"/>
    </location>
</feature>
<evidence type="ECO:0000256" key="4">
    <source>
        <dbReference type="ARBA" id="ARBA00022475"/>
    </source>
</evidence>
<dbReference type="InterPro" id="IPR020846">
    <property type="entry name" value="MFS_dom"/>
</dbReference>
<dbReference type="NCBIfam" id="NF008314">
    <property type="entry name" value="PRK11102.1"/>
    <property type="match status" value="1"/>
</dbReference>
<sequence length="406" mass="42153">MKQQVLASQQKPASSARIGMALLLGALTAFAPLSIDMYLPALPELANYFGASTSMAQLSLTACLLGIAVGQLIIGPLSDVFGRKKPLIIGLIVYVIASVLCIVAPSIETFVLLRLVQGLGGAAGIVLSRAIVRDMYEGPEMTKFFALLMLVNGVAPIAAPIAGGQLLQWTSWRGVFLVLGAIGLVMLLASWLGLRETLQEQNRLKGGLQSTLRTFGTLIRDRVFMGYALSQGFVTAAMFAYISGSPFVLQEIFGVSPQMFSLCFAINGLGIIIASQTAGRLAGKVSETKLLIVGLSMASIGGAALLLVILADLGLIAVLIPLFFVVSSVGVIQTASFTLAMQSQGKAAGSASALIGLLSFVIGAIAAPMVGLGGSHTALPMGLVIAASSILAVLFYVFMARRGNAS</sequence>
<evidence type="ECO:0000256" key="1">
    <source>
        <dbReference type="ARBA" id="ARBA00004651"/>
    </source>
</evidence>
<gene>
    <name evidence="10" type="ORF">BBD42_10265</name>
</gene>
<evidence type="ECO:0000256" key="3">
    <source>
        <dbReference type="ARBA" id="ARBA00022448"/>
    </source>
</evidence>
<feature type="transmembrane region" description="Helical" evidence="8">
    <location>
        <begin position="223"/>
        <end position="244"/>
    </location>
</feature>
<feature type="transmembrane region" description="Helical" evidence="8">
    <location>
        <begin position="111"/>
        <end position="132"/>
    </location>
</feature>
<protein>
    <recommendedName>
        <fullName evidence="8">Bcr/CflA family efflux transporter</fullName>
    </recommendedName>
</protein>
<dbReference type="GO" id="GO:0005886">
    <property type="term" value="C:plasma membrane"/>
    <property type="evidence" value="ECO:0007669"/>
    <property type="project" value="UniProtKB-SubCell"/>
</dbReference>
<feature type="transmembrane region" description="Helical" evidence="8">
    <location>
        <begin position="174"/>
        <end position="194"/>
    </location>
</feature>
<keyword evidence="5 8" id="KW-0812">Transmembrane</keyword>
<feature type="transmembrane region" description="Helical" evidence="8">
    <location>
        <begin position="54"/>
        <end position="74"/>
    </location>
</feature>
<dbReference type="InterPro" id="IPR004812">
    <property type="entry name" value="Efflux_drug-R_Bcr/CmlA"/>
</dbReference>
<keyword evidence="6 8" id="KW-1133">Transmembrane helix</keyword>
<evidence type="ECO:0000259" key="9">
    <source>
        <dbReference type="PROSITE" id="PS50850"/>
    </source>
</evidence>
<evidence type="ECO:0000256" key="5">
    <source>
        <dbReference type="ARBA" id="ARBA00022692"/>
    </source>
</evidence>
<feature type="transmembrane region" description="Helical" evidence="8">
    <location>
        <begin position="378"/>
        <end position="398"/>
    </location>
</feature>
<dbReference type="GO" id="GO:0042910">
    <property type="term" value="F:xenobiotic transmembrane transporter activity"/>
    <property type="evidence" value="ECO:0007669"/>
    <property type="project" value="InterPro"/>
</dbReference>
<dbReference type="InterPro" id="IPR036259">
    <property type="entry name" value="MFS_trans_sf"/>
</dbReference>
<comment type="similarity">
    <text evidence="2 8">Belongs to the major facilitator superfamily. Bcr/CmlA family.</text>
</comment>
<dbReference type="Gene3D" id="1.20.1720.10">
    <property type="entry name" value="Multidrug resistance protein D"/>
    <property type="match status" value="1"/>
</dbReference>
<dbReference type="PROSITE" id="PS00216">
    <property type="entry name" value="SUGAR_TRANSPORT_1"/>
    <property type="match status" value="1"/>
</dbReference>
<feature type="transmembrane region" description="Helical" evidence="8">
    <location>
        <begin position="351"/>
        <end position="372"/>
    </location>
</feature>
<dbReference type="PROSITE" id="PS50850">
    <property type="entry name" value="MFS"/>
    <property type="match status" value="1"/>
</dbReference>
<feature type="transmembrane region" description="Helical" evidence="8">
    <location>
        <begin position="86"/>
        <end position="105"/>
    </location>
</feature>
<dbReference type="Pfam" id="PF07690">
    <property type="entry name" value="MFS_1"/>
    <property type="match status" value="1"/>
</dbReference>
<dbReference type="EMBL" id="CP016808">
    <property type="protein sequence ID" value="ANY66803.1"/>
    <property type="molecule type" value="Genomic_DNA"/>
</dbReference>
<feature type="transmembrane region" description="Helical" evidence="8">
    <location>
        <begin position="259"/>
        <end position="278"/>
    </location>
</feature>
<dbReference type="PANTHER" id="PTHR23502:SF132">
    <property type="entry name" value="POLYAMINE TRANSPORTER 2-RELATED"/>
    <property type="match status" value="1"/>
</dbReference>
<evidence type="ECO:0000256" key="7">
    <source>
        <dbReference type="ARBA" id="ARBA00023136"/>
    </source>
</evidence>
<comment type="subcellular location">
    <subcellularLocation>
        <location evidence="1 8">Cell membrane</location>
        <topology evidence="1 8">Multi-pass membrane protein</topology>
    </subcellularLocation>
</comment>
<dbReference type="FunFam" id="1.20.1720.10:FF:000005">
    <property type="entry name" value="Bcr/CflA family efflux transporter"/>
    <property type="match status" value="1"/>
</dbReference>
<dbReference type="AlphaFoldDB" id="A0A1B2DGG5"/>
<keyword evidence="3 8" id="KW-0813">Transport</keyword>
<evidence type="ECO:0000256" key="8">
    <source>
        <dbReference type="RuleBase" id="RU365088"/>
    </source>
</evidence>
<dbReference type="NCBIfam" id="TIGR00710">
    <property type="entry name" value="efflux_Bcr_CflA"/>
    <property type="match status" value="1"/>
</dbReference>
<proteinExistence type="inferred from homology"/>
<organism evidence="10">
    <name type="scientific">Paenibacillus sp. BIHB 4019</name>
    <dbReference type="NCBI Taxonomy" id="1870819"/>
    <lineage>
        <taxon>Bacteria</taxon>
        <taxon>Bacillati</taxon>
        <taxon>Bacillota</taxon>
        <taxon>Bacilli</taxon>
        <taxon>Bacillales</taxon>
        <taxon>Paenibacillaceae</taxon>
        <taxon>Paenibacillus</taxon>
    </lineage>
</organism>
<feature type="transmembrane region" description="Helical" evidence="8">
    <location>
        <begin position="316"/>
        <end position="339"/>
    </location>
</feature>
<evidence type="ECO:0000256" key="6">
    <source>
        <dbReference type="ARBA" id="ARBA00022989"/>
    </source>
</evidence>
<keyword evidence="4 8" id="KW-1003">Cell membrane</keyword>
<dbReference type="InterPro" id="IPR011701">
    <property type="entry name" value="MFS"/>
</dbReference>
<dbReference type="SUPFAM" id="SSF103473">
    <property type="entry name" value="MFS general substrate transporter"/>
    <property type="match status" value="1"/>
</dbReference>
<feature type="domain" description="Major facilitator superfamily (MFS) profile" evidence="9">
    <location>
        <begin position="18"/>
        <end position="404"/>
    </location>
</feature>
<dbReference type="CDD" id="cd17320">
    <property type="entry name" value="MFS_MdfA_MDR_like"/>
    <property type="match status" value="1"/>
</dbReference>
<reference evidence="10" key="1">
    <citation type="submission" date="2016-08" db="EMBL/GenBank/DDBJ databases">
        <title>Complete Genome Seqeunce of Paenibacillus sp. BIHB 4019 from tea rhizoplane.</title>
        <authorList>
            <person name="Thakur R."/>
            <person name="Swarnkar M.K."/>
            <person name="Gulati A."/>
        </authorList>
    </citation>
    <scope>NUCLEOTIDE SEQUENCE [LARGE SCALE GENOMIC DNA]</scope>
    <source>
        <strain evidence="10">BIHB4019</strain>
    </source>
</reference>
<feature type="transmembrane region" description="Helical" evidence="8">
    <location>
        <begin position="290"/>
        <end position="310"/>
    </location>
</feature>